<gene>
    <name evidence="2" type="ORF">KP79_PYT23255</name>
</gene>
<feature type="region of interest" description="Disordered" evidence="1">
    <location>
        <begin position="317"/>
        <end position="343"/>
    </location>
</feature>
<comment type="caution">
    <text evidence="2">The sequence shown here is derived from an EMBL/GenBank/DDBJ whole genome shotgun (WGS) entry which is preliminary data.</text>
</comment>
<keyword evidence="3" id="KW-1185">Reference proteome</keyword>
<evidence type="ECO:0000256" key="1">
    <source>
        <dbReference type="SAM" id="MobiDB-lite"/>
    </source>
</evidence>
<dbReference type="OrthoDB" id="6112914at2759"/>
<reference evidence="2 3" key="1">
    <citation type="journal article" date="2017" name="Nat. Ecol. Evol.">
        <title>Scallop genome provides insights into evolution of bilaterian karyotype and development.</title>
        <authorList>
            <person name="Wang S."/>
            <person name="Zhang J."/>
            <person name="Jiao W."/>
            <person name="Li J."/>
            <person name="Xun X."/>
            <person name="Sun Y."/>
            <person name="Guo X."/>
            <person name="Huan P."/>
            <person name="Dong B."/>
            <person name="Zhang L."/>
            <person name="Hu X."/>
            <person name="Sun X."/>
            <person name="Wang J."/>
            <person name="Zhao C."/>
            <person name="Wang Y."/>
            <person name="Wang D."/>
            <person name="Huang X."/>
            <person name="Wang R."/>
            <person name="Lv J."/>
            <person name="Li Y."/>
            <person name="Zhang Z."/>
            <person name="Liu B."/>
            <person name="Lu W."/>
            <person name="Hui Y."/>
            <person name="Liang J."/>
            <person name="Zhou Z."/>
            <person name="Hou R."/>
            <person name="Li X."/>
            <person name="Liu Y."/>
            <person name="Li H."/>
            <person name="Ning X."/>
            <person name="Lin Y."/>
            <person name="Zhao L."/>
            <person name="Xing Q."/>
            <person name="Dou J."/>
            <person name="Li Y."/>
            <person name="Mao J."/>
            <person name="Guo H."/>
            <person name="Dou H."/>
            <person name="Li T."/>
            <person name="Mu C."/>
            <person name="Jiang W."/>
            <person name="Fu Q."/>
            <person name="Fu X."/>
            <person name="Miao Y."/>
            <person name="Liu J."/>
            <person name="Yu Q."/>
            <person name="Li R."/>
            <person name="Liao H."/>
            <person name="Li X."/>
            <person name="Kong Y."/>
            <person name="Jiang Z."/>
            <person name="Chourrout D."/>
            <person name="Li R."/>
            <person name="Bao Z."/>
        </authorList>
    </citation>
    <scope>NUCLEOTIDE SEQUENCE [LARGE SCALE GENOMIC DNA]</scope>
    <source>
        <strain evidence="2 3">PY_sf001</strain>
    </source>
</reference>
<name>A0A210Q5Z1_MIZYE</name>
<organism evidence="2 3">
    <name type="scientific">Mizuhopecten yessoensis</name>
    <name type="common">Japanese scallop</name>
    <name type="synonym">Patinopecten yessoensis</name>
    <dbReference type="NCBI Taxonomy" id="6573"/>
    <lineage>
        <taxon>Eukaryota</taxon>
        <taxon>Metazoa</taxon>
        <taxon>Spiralia</taxon>
        <taxon>Lophotrochozoa</taxon>
        <taxon>Mollusca</taxon>
        <taxon>Bivalvia</taxon>
        <taxon>Autobranchia</taxon>
        <taxon>Pteriomorphia</taxon>
        <taxon>Pectinida</taxon>
        <taxon>Pectinoidea</taxon>
        <taxon>Pectinidae</taxon>
        <taxon>Mizuhopecten</taxon>
    </lineage>
</organism>
<dbReference type="EMBL" id="NEDP02004871">
    <property type="protein sequence ID" value="OWF44157.1"/>
    <property type="molecule type" value="Genomic_DNA"/>
</dbReference>
<feature type="compositionally biased region" description="Basic and acidic residues" evidence="1">
    <location>
        <begin position="330"/>
        <end position="343"/>
    </location>
</feature>
<evidence type="ECO:0000313" key="2">
    <source>
        <dbReference type="EMBL" id="OWF44157.1"/>
    </source>
</evidence>
<proteinExistence type="predicted"/>
<protein>
    <submittedName>
        <fullName evidence="2">Uncharacterized protein</fullName>
    </submittedName>
</protein>
<sequence length="343" mass="39675">MFLGKVQGENQQKLLHFLSYLHGMNWGCLTIGTIIQPSIGEIFNRVRKRACAYILSLPTQSELIRDFEIFSTVFYLNQSSDKLPLTLELLSASTLDLDEFLGYFATVRALSNTGLKTFDKHVTAKGNKEKYKSLRKCKNLLKPFATVSTSLRLLSMATFYYQTGNYMNTLEICTHIISSSKLYLGNMSSCKYRDRYKQLYCGRGYNLLKKCQAFVSDIMFRGEAQQFCPSQLHPEISKLAQRDSIRIPPLPYAVFLSFLCYHELGDTRRRDKSLIDLRYLKYDEEQGCSKHWIVHNLLGICYEMVEDTRSALREYTESLKSQGPDQHQNAAKERIERLQHSHI</sequence>
<dbReference type="Proteomes" id="UP000242188">
    <property type="component" value="Unassembled WGS sequence"/>
</dbReference>
<evidence type="ECO:0000313" key="3">
    <source>
        <dbReference type="Proteomes" id="UP000242188"/>
    </source>
</evidence>
<accession>A0A210Q5Z1</accession>
<dbReference type="AlphaFoldDB" id="A0A210Q5Z1"/>
<feature type="compositionally biased region" description="Polar residues" evidence="1">
    <location>
        <begin position="318"/>
        <end position="329"/>
    </location>
</feature>